<sequence length="229" mass="25550">MSLLQTEAVSCPHCGEVSDVDVVYSVYADRRPDLRQAVLDDSLQRETCPHCGAGFRIEPVLTFLDMSRKLWLLLQPAENLSLWPELEQSARTTFDMAYGQRAMPAAQALAAGLQARVTFGWPALREKVLCTEHALDDVVLELAKLALIRSQPQLRLSDDVELRLTEVGREQLVFCWVNATSELVEDELLVPRQVYDGIAANQKPWAALRSELTAGPFVDVHRLLVPAAD</sequence>
<keyword evidence="2" id="KW-0687">Ribonucleoprotein</keyword>
<accession>A0ABU1YVY6</accession>
<proteinExistence type="predicted"/>
<dbReference type="RefSeq" id="WP_310272967.1">
    <property type="nucleotide sequence ID" value="NZ_JAVDXU010000007.1"/>
</dbReference>
<dbReference type="EMBL" id="JAVDXU010000007">
    <property type="protein sequence ID" value="MDR7273029.1"/>
    <property type="molecule type" value="Genomic_DNA"/>
</dbReference>
<dbReference type="Proteomes" id="UP001180453">
    <property type="component" value="Unassembled WGS sequence"/>
</dbReference>
<feature type="domain" description="CpXC" evidence="1">
    <location>
        <begin position="9"/>
        <end position="144"/>
    </location>
</feature>
<dbReference type="InterPro" id="IPR025682">
    <property type="entry name" value="CpXC_dom"/>
</dbReference>
<keyword evidence="2" id="KW-0689">Ribosomal protein</keyword>
<keyword evidence="3" id="KW-1185">Reference proteome</keyword>
<comment type="caution">
    <text evidence="2">The sequence shown here is derived from an EMBL/GenBank/DDBJ whole genome shotgun (WGS) entry which is preliminary data.</text>
</comment>
<reference evidence="2 3" key="1">
    <citation type="submission" date="2023-07" db="EMBL/GenBank/DDBJ databases">
        <title>Sorghum-associated microbial communities from plants grown in Nebraska, USA.</title>
        <authorList>
            <person name="Schachtman D."/>
        </authorList>
    </citation>
    <scope>NUCLEOTIDE SEQUENCE [LARGE SCALE GENOMIC DNA]</scope>
    <source>
        <strain evidence="2 3">BE314</strain>
    </source>
</reference>
<organism evidence="2 3">
    <name type="scientific">Roseateles saccharophilus</name>
    <name type="common">Pseudomonas saccharophila</name>
    <dbReference type="NCBI Taxonomy" id="304"/>
    <lineage>
        <taxon>Bacteria</taxon>
        <taxon>Pseudomonadati</taxon>
        <taxon>Pseudomonadota</taxon>
        <taxon>Betaproteobacteria</taxon>
        <taxon>Burkholderiales</taxon>
        <taxon>Sphaerotilaceae</taxon>
        <taxon>Roseateles</taxon>
    </lineage>
</organism>
<protein>
    <submittedName>
        <fullName evidence="2">Ribosomal protein S27AE</fullName>
    </submittedName>
</protein>
<evidence type="ECO:0000313" key="2">
    <source>
        <dbReference type="EMBL" id="MDR7273029.1"/>
    </source>
</evidence>
<gene>
    <name evidence="2" type="ORF">J2X20_005714</name>
</gene>
<dbReference type="GO" id="GO:0005840">
    <property type="term" value="C:ribosome"/>
    <property type="evidence" value="ECO:0007669"/>
    <property type="project" value="UniProtKB-KW"/>
</dbReference>
<evidence type="ECO:0000313" key="3">
    <source>
        <dbReference type="Proteomes" id="UP001180453"/>
    </source>
</evidence>
<dbReference type="Pfam" id="PF14353">
    <property type="entry name" value="CpXC"/>
    <property type="match status" value="1"/>
</dbReference>
<name>A0ABU1YVY6_ROSSA</name>
<evidence type="ECO:0000259" key="1">
    <source>
        <dbReference type="Pfam" id="PF14353"/>
    </source>
</evidence>